<reference evidence="1" key="2">
    <citation type="journal article" date="2014" name="BMC Genomics">
        <title>A genomic perspective to assessing quality of mass-reared SIT flies used in Mediterranean fruit fly (Ceratitis capitata) eradication in California.</title>
        <authorList>
            <person name="Calla B."/>
            <person name="Hall B."/>
            <person name="Hou S."/>
            <person name="Geib S.M."/>
        </authorList>
    </citation>
    <scope>NUCLEOTIDE SEQUENCE</scope>
</reference>
<name>W8BTC9_CERCA</name>
<dbReference type="EMBL" id="GAMC01006307">
    <property type="protein sequence ID" value="JAC00249.1"/>
    <property type="molecule type" value="mRNA"/>
</dbReference>
<proteinExistence type="evidence at transcript level"/>
<reference evidence="1" key="1">
    <citation type="submission" date="2013-07" db="EMBL/GenBank/DDBJ databases">
        <authorList>
            <person name="Geib S."/>
        </authorList>
    </citation>
    <scope>NUCLEOTIDE SEQUENCE</scope>
</reference>
<accession>W8BTC9</accession>
<evidence type="ECO:0000313" key="1">
    <source>
        <dbReference type="EMBL" id="JAC00249.1"/>
    </source>
</evidence>
<sequence length="101" mass="11151">MPTSCKCANNNSTCHISAQRAFLSSKPLLIIITVGGQQLTPSPYSLLRDSFACFTLSSRLFTAMYVCRLICSAVAASVAINPIYYTYLHMIVYICIFIDVL</sequence>
<protein>
    <submittedName>
        <fullName evidence="1">Uncharacterized protein</fullName>
    </submittedName>
</protein>
<dbReference type="AlphaFoldDB" id="W8BTC9"/>
<organism evidence="1">
    <name type="scientific">Ceratitis capitata</name>
    <name type="common">Mediterranean fruit fly</name>
    <name type="synonym">Tephritis capitata</name>
    <dbReference type="NCBI Taxonomy" id="7213"/>
    <lineage>
        <taxon>Eukaryota</taxon>
        <taxon>Metazoa</taxon>
        <taxon>Ecdysozoa</taxon>
        <taxon>Arthropoda</taxon>
        <taxon>Hexapoda</taxon>
        <taxon>Insecta</taxon>
        <taxon>Pterygota</taxon>
        <taxon>Neoptera</taxon>
        <taxon>Endopterygota</taxon>
        <taxon>Diptera</taxon>
        <taxon>Brachycera</taxon>
        <taxon>Muscomorpha</taxon>
        <taxon>Tephritoidea</taxon>
        <taxon>Tephritidae</taxon>
        <taxon>Ceratitis</taxon>
        <taxon>Ceratitis</taxon>
    </lineage>
</organism>